<dbReference type="Pfam" id="PF00580">
    <property type="entry name" value="UvrD-helicase"/>
    <property type="match status" value="1"/>
</dbReference>
<evidence type="ECO:0000256" key="3">
    <source>
        <dbReference type="ARBA" id="ARBA00022806"/>
    </source>
</evidence>
<evidence type="ECO:0000256" key="9">
    <source>
        <dbReference type="PROSITE-ProRule" id="PRU00560"/>
    </source>
</evidence>
<evidence type="ECO:0000256" key="6">
    <source>
        <dbReference type="ARBA" id="ARBA00034617"/>
    </source>
</evidence>
<evidence type="ECO:0000256" key="1">
    <source>
        <dbReference type="ARBA" id="ARBA00022741"/>
    </source>
</evidence>
<comment type="catalytic activity">
    <reaction evidence="6">
        <text>Couples ATP hydrolysis with the unwinding of duplex DNA by translocating in the 3'-5' direction.</text>
        <dbReference type="EC" id="5.6.2.4"/>
    </reaction>
</comment>
<reference evidence="12 13" key="1">
    <citation type="journal article" date="2014" name="Genome Announc.">
        <title>Draft genome sequences of eight enterohepatic helicobacter species isolated from both laboratory and wild rodents.</title>
        <authorList>
            <person name="Sheh A."/>
            <person name="Shen Z."/>
            <person name="Fox J.G."/>
        </authorList>
    </citation>
    <scope>NUCLEOTIDE SEQUENCE [LARGE SCALE GENOMIC DNA]</scope>
    <source>
        <strain evidence="12 13">MIT 09-6949</strain>
    </source>
</reference>
<evidence type="ECO:0000256" key="2">
    <source>
        <dbReference type="ARBA" id="ARBA00022801"/>
    </source>
</evidence>
<dbReference type="SUPFAM" id="SSF52980">
    <property type="entry name" value="Restriction endonuclease-like"/>
    <property type="match status" value="1"/>
</dbReference>
<dbReference type="Gene3D" id="3.40.50.300">
    <property type="entry name" value="P-loop containing nucleotide triphosphate hydrolases"/>
    <property type="match status" value="4"/>
</dbReference>
<dbReference type="STRING" id="1677920.LS71_02945"/>
<dbReference type="AlphaFoldDB" id="A0A4U8TCB7"/>
<dbReference type="PANTHER" id="PTHR11070">
    <property type="entry name" value="UVRD / RECB / PCRA DNA HELICASE FAMILY MEMBER"/>
    <property type="match status" value="1"/>
</dbReference>
<evidence type="ECO:0000256" key="4">
    <source>
        <dbReference type="ARBA" id="ARBA00022840"/>
    </source>
</evidence>
<dbReference type="GO" id="GO:0016787">
    <property type="term" value="F:hydrolase activity"/>
    <property type="evidence" value="ECO:0007669"/>
    <property type="project" value="UniProtKB-UniRule"/>
</dbReference>
<dbReference type="GO" id="GO:0000725">
    <property type="term" value="P:recombinational repair"/>
    <property type="evidence" value="ECO:0007669"/>
    <property type="project" value="TreeGrafter"/>
</dbReference>
<evidence type="ECO:0000259" key="11">
    <source>
        <dbReference type="PROSITE" id="PS51217"/>
    </source>
</evidence>
<dbReference type="InterPro" id="IPR000212">
    <property type="entry name" value="DNA_helicase_UvrD/REP"/>
</dbReference>
<keyword evidence="13" id="KW-1185">Reference proteome</keyword>
<protein>
    <recommendedName>
        <fullName evidence="7">DNA 3'-5' helicase</fullName>
        <ecNumber evidence="7">5.6.2.4</ecNumber>
    </recommendedName>
</protein>
<gene>
    <name evidence="12" type="ORF">LS71_002350</name>
</gene>
<evidence type="ECO:0000256" key="8">
    <source>
        <dbReference type="ARBA" id="ARBA00048988"/>
    </source>
</evidence>
<evidence type="ECO:0000256" key="5">
    <source>
        <dbReference type="ARBA" id="ARBA00023235"/>
    </source>
</evidence>
<feature type="domain" description="UvrD-like helicase ATP-binding" evidence="10">
    <location>
        <begin position="1"/>
        <end position="429"/>
    </location>
</feature>
<feature type="binding site" evidence="9">
    <location>
        <begin position="18"/>
        <end position="25"/>
    </location>
    <ligand>
        <name>ATP</name>
        <dbReference type="ChEBI" id="CHEBI:30616"/>
    </ligand>
</feature>
<feature type="domain" description="UvrD-like helicase C-terminal" evidence="11">
    <location>
        <begin position="430"/>
        <end position="670"/>
    </location>
</feature>
<comment type="caution">
    <text evidence="12">The sequence shown here is derived from an EMBL/GenBank/DDBJ whole genome shotgun (WGS) entry which is preliminary data.</text>
</comment>
<evidence type="ECO:0000313" key="13">
    <source>
        <dbReference type="Proteomes" id="UP000029733"/>
    </source>
</evidence>
<keyword evidence="3 9" id="KW-0347">Helicase</keyword>
<dbReference type="GO" id="GO:0005524">
    <property type="term" value="F:ATP binding"/>
    <property type="evidence" value="ECO:0007669"/>
    <property type="project" value="UniProtKB-UniRule"/>
</dbReference>
<comment type="catalytic activity">
    <reaction evidence="8">
        <text>ATP + H2O = ADP + phosphate + H(+)</text>
        <dbReference type="Rhea" id="RHEA:13065"/>
        <dbReference type="ChEBI" id="CHEBI:15377"/>
        <dbReference type="ChEBI" id="CHEBI:15378"/>
        <dbReference type="ChEBI" id="CHEBI:30616"/>
        <dbReference type="ChEBI" id="CHEBI:43474"/>
        <dbReference type="ChEBI" id="CHEBI:456216"/>
        <dbReference type="EC" id="5.6.2.4"/>
    </reaction>
</comment>
<dbReference type="PROSITE" id="PS51217">
    <property type="entry name" value="UVRD_HELICASE_CTER"/>
    <property type="match status" value="1"/>
</dbReference>
<dbReference type="PANTHER" id="PTHR11070:SF67">
    <property type="entry name" value="DNA 3'-5' HELICASE"/>
    <property type="match status" value="1"/>
</dbReference>
<sequence length="967" mass="111786">MQDTHSQNTQEQFLALKASAGSGKTFSLSLRFIYLLFQGANPHQILTLTFTKKASNEMRHRIYFHLKSLYESIQRGDFAQNDVYQTLKSKGLSDEIMQQNIARIYAEFKQSNPRIETIDAFFNAVLKKFCWYVGISAYFEIGELSNQALYEQFLSMLSAQDLSDCAQLCFYDGAISLKKFLEMLSEFCFLPHEVAAQFADVDYDVQELAQIEAQILEKMQVIHNFINKQPDIHGRARNLFNKSSVSKILESTPNMLLQWRNHTYLQKLATSSLLDDTRDEILNLLMRYFTIKEGQLFARYGKYLQTFKRAKTHQIRSQNLLSFNDVMIHNYELLKVHTDRDFFHFRLDDKIAHILLDEFQDTSIMQYQILTPIIKEITSGEGRIGDRSVFIVGDEKQSIYRFRGSFLGVFEAATKNMHIQNLPYNYRSKPRVIDFNNATFEPYFNHYIHQQYPSKQEHLNDGYVRIFEASLDNQALQERVYTELMALLDKGANPNDIAILTFKNDDIQSIKEYIQAKSAHLSIITEESSSLFDKTEVKILLCALEYITLRAKMLADNPSLHLSKSDIQAALKLCEKKIIKLLGKPYAQDVALAQQFPSLTLPSTTLPATALLALIEEFNIAQSTSLRLLELSCAYNNIADFLDMCFSSRISAPSSSNEGIKMMTIHKSKGLEFEYVILCDNLSGQRGDTQSLIFAYDEAKIARIYRKIKNREHFDSAYKQALEEHKIHIQQEKYNLLYVAFTRAKHGLSIIKKHQSSMFDILNLSPRCDEISILDSIPAQTHIQNPPRIILEQMHSLGTQSDFIKQDELLHKDITTPQQWRNIIFGYALHSAFELYLGYDMPRVDIEHILFNRYGFALNAKSIAQALHYATTCIQNAFFTQLRSAKDIMCEVRFITQGRLYRIDTLLCGEKECIILDYKSSANEQALQAKQVQMYMQVLESIYQTKAIRGFIVYPLKHTNEQFYEVH</sequence>
<dbReference type="SUPFAM" id="SSF52540">
    <property type="entry name" value="P-loop containing nucleoside triphosphate hydrolases"/>
    <property type="match status" value="1"/>
</dbReference>
<keyword evidence="2 9" id="KW-0378">Hydrolase</keyword>
<evidence type="ECO:0000313" key="12">
    <source>
        <dbReference type="EMBL" id="TLD97606.1"/>
    </source>
</evidence>
<dbReference type="PROSITE" id="PS51198">
    <property type="entry name" value="UVRD_HELICASE_ATP_BIND"/>
    <property type="match status" value="1"/>
</dbReference>
<dbReference type="EC" id="5.6.2.4" evidence="7"/>
<accession>A0A4U8TCB7</accession>
<dbReference type="InterPro" id="IPR011335">
    <property type="entry name" value="Restrct_endonuc-II-like"/>
</dbReference>
<evidence type="ECO:0000259" key="10">
    <source>
        <dbReference type="PROSITE" id="PS51198"/>
    </source>
</evidence>
<dbReference type="Pfam" id="PF13361">
    <property type="entry name" value="UvrD_C"/>
    <property type="match status" value="2"/>
</dbReference>
<keyword evidence="1 9" id="KW-0547">Nucleotide-binding</keyword>
<dbReference type="RefSeq" id="WP_034353428.1">
    <property type="nucleotide sequence ID" value="NZ_JRPR02000001.1"/>
</dbReference>
<proteinExistence type="predicted"/>
<dbReference type="OrthoDB" id="9810135at2"/>
<dbReference type="NCBIfam" id="NF010485">
    <property type="entry name" value="PRK13909.1-2"/>
    <property type="match status" value="1"/>
</dbReference>
<evidence type="ECO:0000256" key="7">
    <source>
        <dbReference type="ARBA" id="ARBA00034808"/>
    </source>
</evidence>
<dbReference type="GO" id="GO:0003677">
    <property type="term" value="F:DNA binding"/>
    <property type="evidence" value="ECO:0007669"/>
    <property type="project" value="InterPro"/>
</dbReference>
<dbReference type="GO" id="GO:0043138">
    <property type="term" value="F:3'-5' DNA helicase activity"/>
    <property type="evidence" value="ECO:0007669"/>
    <property type="project" value="UniProtKB-EC"/>
</dbReference>
<dbReference type="Proteomes" id="UP000029733">
    <property type="component" value="Unassembled WGS sequence"/>
</dbReference>
<name>A0A4U8TCB7_9HELI</name>
<dbReference type="InterPro" id="IPR027417">
    <property type="entry name" value="P-loop_NTPase"/>
</dbReference>
<dbReference type="InterPro" id="IPR014017">
    <property type="entry name" value="DNA_helicase_UvrD-like_C"/>
</dbReference>
<dbReference type="GO" id="GO:0005829">
    <property type="term" value="C:cytosol"/>
    <property type="evidence" value="ECO:0007669"/>
    <property type="project" value="TreeGrafter"/>
</dbReference>
<organism evidence="12 13">
    <name type="scientific">Helicobacter jaachi</name>
    <dbReference type="NCBI Taxonomy" id="1677920"/>
    <lineage>
        <taxon>Bacteria</taxon>
        <taxon>Pseudomonadati</taxon>
        <taxon>Campylobacterota</taxon>
        <taxon>Epsilonproteobacteria</taxon>
        <taxon>Campylobacterales</taxon>
        <taxon>Helicobacteraceae</taxon>
        <taxon>Helicobacter</taxon>
    </lineage>
</organism>
<dbReference type="InterPro" id="IPR014016">
    <property type="entry name" value="UvrD-like_ATP-bd"/>
</dbReference>
<keyword evidence="4 9" id="KW-0067">ATP-binding</keyword>
<keyword evidence="5" id="KW-0413">Isomerase</keyword>
<dbReference type="EMBL" id="JRPR02000001">
    <property type="protein sequence ID" value="TLD97606.1"/>
    <property type="molecule type" value="Genomic_DNA"/>
</dbReference>